<proteinExistence type="predicted"/>
<evidence type="ECO:0000256" key="2">
    <source>
        <dbReference type="SAM" id="MobiDB-lite"/>
    </source>
</evidence>
<organism evidence="3 4">
    <name type="scientific">Polarella glacialis</name>
    <name type="common">Dinoflagellate</name>
    <dbReference type="NCBI Taxonomy" id="89957"/>
    <lineage>
        <taxon>Eukaryota</taxon>
        <taxon>Sar</taxon>
        <taxon>Alveolata</taxon>
        <taxon>Dinophyceae</taxon>
        <taxon>Suessiales</taxon>
        <taxon>Suessiaceae</taxon>
        <taxon>Polarella</taxon>
    </lineage>
</organism>
<accession>A0A813K020</accession>
<dbReference type="AlphaFoldDB" id="A0A813K020"/>
<feature type="coiled-coil region" evidence="1">
    <location>
        <begin position="411"/>
        <end position="438"/>
    </location>
</feature>
<protein>
    <submittedName>
        <fullName evidence="3">Uncharacterized protein</fullName>
    </submittedName>
</protein>
<reference evidence="3" key="1">
    <citation type="submission" date="2021-02" db="EMBL/GenBank/DDBJ databases">
        <authorList>
            <person name="Dougan E. K."/>
            <person name="Rhodes N."/>
            <person name="Thang M."/>
            <person name="Chan C."/>
        </authorList>
    </citation>
    <scope>NUCLEOTIDE SEQUENCE</scope>
</reference>
<evidence type="ECO:0000313" key="3">
    <source>
        <dbReference type="EMBL" id="CAE8689093.1"/>
    </source>
</evidence>
<evidence type="ECO:0000256" key="1">
    <source>
        <dbReference type="SAM" id="Coils"/>
    </source>
</evidence>
<dbReference type="Proteomes" id="UP000626109">
    <property type="component" value="Unassembled WGS sequence"/>
</dbReference>
<evidence type="ECO:0000313" key="4">
    <source>
        <dbReference type="Proteomes" id="UP000626109"/>
    </source>
</evidence>
<dbReference type="EMBL" id="CAJNNW010027010">
    <property type="protein sequence ID" value="CAE8689093.1"/>
    <property type="molecule type" value="Genomic_DNA"/>
</dbReference>
<gene>
    <name evidence="3" type="ORF">PGLA2088_LOCUS26314</name>
</gene>
<feature type="region of interest" description="Disordered" evidence="2">
    <location>
        <begin position="32"/>
        <end position="58"/>
    </location>
</feature>
<name>A0A813K020_POLGL</name>
<sequence>MKLSRASPAPLAFAMTSLECKHSPVSVQTCLPGRQATENPAGRLSEKSQSRSAEVTEASKRQINNIAAWDRKTTVCNSADDAPARIGDRVAPIELPRCQAPVLQRVQKARQEFTKTALQLCKALSDAPPPLRREAIAGASEGLRHELISLREAQMKQPSQSLPSKRCLSNLSKQTCEPKRKEAAVSKRSSLPSVSHSGNIWCVQTSAGCYHKVRLTIGGVAVASRRLGSRSAACDVLAQLRAALAESAASNRGCPEAMLRALAAADAAGHDGDLPETEGTFATNSWGLSYQAVLDARRCVGRRLHSRAVSSVDEAIQARREVLAAEAAGPAAIGHTWLRWSQEVRHAKGRHRRLPVAKAKCLLSATEERFKKKEEARAVRQEARQASLLARSRTRELKRTKHEERASARRAQGLHRLATRAEAALRRLEAALRSADALSAVNRRNLPGVHGRLEPIPGVSVAKDSASMMSLPAVVDHASSSSLRARNRASIVPSGGRGPGILRPTGQAKAKTETITAQDNNQQGNTQIVVDKNATRRPWQACHVDDHLPQPLADKSD</sequence>
<comment type="caution">
    <text evidence="3">The sequence shown here is derived from an EMBL/GenBank/DDBJ whole genome shotgun (WGS) entry which is preliminary data.</text>
</comment>
<keyword evidence="1" id="KW-0175">Coiled coil</keyword>